<dbReference type="Gene3D" id="3.20.20.80">
    <property type="entry name" value="Glycosidases"/>
    <property type="match status" value="1"/>
</dbReference>
<dbReference type="Pfam" id="PF00232">
    <property type="entry name" value="Glyco_hydro_1"/>
    <property type="match status" value="1"/>
</dbReference>
<evidence type="ECO:0000256" key="2">
    <source>
        <dbReference type="ARBA" id="ARBA00010838"/>
    </source>
</evidence>
<dbReference type="NCBIfam" id="TIGR03356">
    <property type="entry name" value="BGL"/>
    <property type="match status" value="1"/>
</dbReference>
<evidence type="ECO:0000256" key="1">
    <source>
        <dbReference type="ARBA" id="ARBA00000448"/>
    </source>
</evidence>
<keyword evidence="7 9" id="KW-0326">Glycosidase</keyword>
<gene>
    <name evidence="10" type="ORF">GCM10009850_033460</name>
</gene>
<dbReference type="EMBL" id="BAAAQX010000007">
    <property type="protein sequence ID" value="GAA2207888.1"/>
    <property type="molecule type" value="Genomic_DNA"/>
</dbReference>
<comment type="caution">
    <text evidence="10">The sequence shown here is derived from an EMBL/GenBank/DDBJ whole genome shotgun (WGS) entry which is preliminary data.</text>
</comment>
<keyword evidence="8" id="KW-0624">Polysaccharide degradation</keyword>
<evidence type="ECO:0000256" key="3">
    <source>
        <dbReference type="ARBA" id="ARBA00012744"/>
    </source>
</evidence>
<dbReference type="SUPFAM" id="SSF51445">
    <property type="entry name" value="(Trans)glycosidases"/>
    <property type="match status" value="1"/>
</dbReference>
<reference evidence="11" key="1">
    <citation type="journal article" date="2019" name="Int. J. Syst. Evol. Microbiol.">
        <title>The Global Catalogue of Microorganisms (GCM) 10K type strain sequencing project: providing services to taxonomists for standard genome sequencing and annotation.</title>
        <authorList>
            <consortium name="The Broad Institute Genomics Platform"/>
            <consortium name="The Broad Institute Genome Sequencing Center for Infectious Disease"/>
            <person name="Wu L."/>
            <person name="Ma J."/>
        </authorList>
    </citation>
    <scope>NUCLEOTIDE SEQUENCE [LARGE SCALE GENOMIC DNA]</scope>
    <source>
        <strain evidence="11">JCM 16114</strain>
    </source>
</reference>
<keyword evidence="6" id="KW-0119">Carbohydrate metabolism</keyword>
<dbReference type="InterPro" id="IPR001360">
    <property type="entry name" value="Glyco_hydro_1"/>
</dbReference>
<evidence type="ECO:0000256" key="5">
    <source>
        <dbReference type="ARBA" id="ARBA00023001"/>
    </source>
</evidence>
<comment type="similarity">
    <text evidence="2 9">Belongs to the glycosyl hydrolase 1 family.</text>
</comment>
<dbReference type="Proteomes" id="UP001499843">
    <property type="component" value="Unassembled WGS sequence"/>
</dbReference>
<dbReference type="InterPro" id="IPR033132">
    <property type="entry name" value="GH_1_N_CS"/>
</dbReference>
<evidence type="ECO:0000313" key="11">
    <source>
        <dbReference type="Proteomes" id="UP001499843"/>
    </source>
</evidence>
<proteinExistence type="inferred from homology"/>
<keyword evidence="5" id="KW-0136">Cellulose degradation</keyword>
<evidence type="ECO:0000256" key="9">
    <source>
        <dbReference type="RuleBase" id="RU361175"/>
    </source>
</evidence>
<dbReference type="InterPro" id="IPR017853">
    <property type="entry name" value="GH"/>
</dbReference>
<sequence>MPAFPENFLWGTATAAYQVEGAWNEDGRGPSIWDTFSHTPGLVANGDTGDEACDHYHRLEEDLDLLAGLGVGAYRFSISWPRVQPGGSGALNRPGVDFYNRLVDGLLARDIAPVATLYHWDLPQELEDAGGWPERETALRFAEYARLMGEELGDRVRTWITLNEPWCSAYLGYASGVHAPARTDAAAALAALHHLNLGHGLAVQALRSTAARGAQMSVTLNLHHVRGVSERDADAVRRADALANRAFLGPMLEGAYPRDLIADTAKVTDWSFVRDGDEAAACQPLDVLGVNYYNPTLVRQWDGGGARETADGHQDGAASPWIACEDIEFVKQPGPYTEMGWNIDETGLTELLLRLHRDYPDLPTMITENGAAFPDPVSADGVVHDADRVDYLHRHLTAVSEAIAGGADVRGYFVWSLMDNFEWAHGYAKRFGIVRVDRETMARTWKDSAHWYRDVVATGKLPVA</sequence>
<dbReference type="PANTHER" id="PTHR10353:SF36">
    <property type="entry name" value="LP05116P"/>
    <property type="match status" value="1"/>
</dbReference>
<evidence type="ECO:0000256" key="7">
    <source>
        <dbReference type="ARBA" id="ARBA00023295"/>
    </source>
</evidence>
<dbReference type="InterPro" id="IPR017736">
    <property type="entry name" value="Glyco_hydro_1_beta-glucosidase"/>
</dbReference>
<keyword evidence="4 9" id="KW-0378">Hydrolase</keyword>
<dbReference type="PRINTS" id="PR00131">
    <property type="entry name" value="GLHYDRLASE1"/>
</dbReference>
<evidence type="ECO:0000256" key="8">
    <source>
        <dbReference type="ARBA" id="ARBA00023326"/>
    </source>
</evidence>
<dbReference type="EC" id="3.2.1.21" evidence="3 9"/>
<comment type="catalytic activity">
    <reaction evidence="1 9">
        <text>Hydrolysis of terminal, non-reducing beta-D-glucosyl residues with release of beta-D-glucose.</text>
        <dbReference type="EC" id="3.2.1.21"/>
    </reaction>
</comment>
<evidence type="ECO:0000256" key="4">
    <source>
        <dbReference type="ARBA" id="ARBA00022801"/>
    </source>
</evidence>
<protein>
    <recommendedName>
        <fullName evidence="3 9">Beta-glucosidase</fullName>
        <ecNumber evidence="3 9">3.2.1.21</ecNumber>
    </recommendedName>
</protein>
<evidence type="ECO:0000313" key="10">
    <source>
        <dbReference type="EMBL" id="GAA2207888.1"/>
    </source>
</evidence>
<evidence type="ECO:0000256" key="6">
    <source>
        <dbReference type="ARBA" id="ARBA00023277"/>
    </source>
</evidence>
<dbReference type="PROSITE" id="PS00653">
    <property type="entry name" value="GLYCOSYL_HYDROL_F1_2"/>
    <property type="match status" value="1"/>
</dbReference>
<accession>A0ABP5PBF7</accession>
<dbReference type="RefSeq" id="WP_344475482.1">
    <property type="nucleotide sequence ID" value="NZ_BAAAQX010000007.1"/>
</dbReference>
<dbReference type="PANTHER" id="PTHR10353">
    <property type="entry name" value="GLYCOSYL HYDROLASE"/>
    <property type="match status" value="1"/>
</dbReference>
<organism evidence="10 11">
    <name type="scientific">Nonomuraea monospora</name>
    <dbReference type="NCBI Taxonomy" id="568818"/>
    <lineage>
        <taxon>Bacteria</taxon>
        <taxon>Bacillati</taxon>
        <taxon>Actinomycetota</taxon>
        <taxon>Actinomycetes</taxon>
        <taxon>Streptosporangiales</taxon>
        <taxon>Streptosporangiaceae</taxon>
        <taxon>Nonomuraea</taxon>
    </lineage>
</organism>
<keyword evidence="11" id="KW-1185">Reference proteome</keyword>
<name>A0ABP5PBF7_9ACTN</name>